<comment type="caution">
    <text evidence="2">The sequence shown here is derived from an EMBL/GenBank/DDBJ whole genome shotgun (WGS) entry which is preliminary data.</text>
</comment>
<reference evidence="2" key="1">
    <citation type="submission" date="2023-07" db="EMBL/GenBank/DDBJ databases">
        <title>Chromosome-level Genome Assembly of Striped Snakehead (Channa striata).</title>
        <authorList>
            <person name="Liu H."/>
        </authorList>
    </citation>
    <scope>NUCLEOTIDE SEQUENCE</scope>
    <source>
        <strain evidence="2">Gz</strain>
        <tissue evidence="2">Muscle</tissue>
    </source>
</reference>
<proteinExistence type="predicted"/>
<keyword evidence="3" id="KW-1185">Reference proteome</keyword>
<gene>
    <name evidence="2" type="ORF">Q5P01_019054</name>
</gene>
<sequence>MLWLGLSKTEAAWEKLLINNCCVAERNRKQRLKVDEEDSAASGNEAGQRCTEVKAANANEEEPLSLEVFQNFTLCHSIWTRNENIGQVGRTSSCALEDTQLQSRGHLGASLPQELYFQIH</sequence>
<accession>A0AA88M0S8</accession>
<evidence type="ECO:0000256" key="1">
    <source>
        <dbReference type="SAM" id="MobiDB-lite"/>
    </source>
</evidence>
<evidence type="ECO:0000313" key="3">
    <source>
        <dbReference type="Proteomes" id="UP001187415"/>
    </source>
</evidence>
<dbReference type="AlphaFoldDB" id="A0AA88M0S8"/>
<feature type="region of interest" description="Disordered" evidence="1">
    <location>
        <begin position="33"/>
        <end position="54"/>
    </location>
</feature>
<evidence type="ECO:0000313" key="2">
    <source>
        <dbReference type="EMBL" id="KAK2828020.1"/>
    </source>
</evidence>
<dbReference type="Proteomes" id="UP001187415">
    <property type="component" value="Unassembled WGS sequence"/>
</dbReference>
<dbReference type="EMBL" id="JAUPFM010000015">
    <property type="protein sequence ID" value="KAK2828020.1"/>
    <property type="molecule type" value="Genomic_DNA"/>
</dbReference>
<name>A0AA88M0S8_CHASR</name>
<organism evidence="2 3">
    <name type="scientific">Channa striata</name>
    <name type="common">Snakehead murrel</name>
    <name type="synonym">Ophicephalus striatus</name>
    <dbReference type="NCBI Taxonomy" id="64152"/>
    <lineage>
        <taxon>Eukaryota</taxon>
        <taxon>Metazoa</taxon>
        <taxon>Chordata</taxon>
        <taxon>Craniata</taxon>
        <taxon>Vertebrata</taxon>
        <taxon>Euteleostomi</taxon>
        <taxon>Actinopterygii</taxon>
        <taxon>Neopterygii</taxon>
        <taxon>Teleostei</taxon>
        <taxon>Neoteleostei</taxon>
        <taxon>Acanthomorphata</taxon>
        <taxon>Anabantaria</taxon>
        <taxon>Anabantiformes</taxon>
        <taxon>Channoidei</taxon>
        <taxon>Channidae</taxon>
        <taxon>Channa</taxon>
    </lineage>
</organism>
<protein>
    <submittedName>
        <fullName evidence="2">Uncharacterized protein</fullName>
    </submittedName>
</protein>